<evidence type="ECO:0000313" key="2">
    <source>
        <dbReference type="EMBL" id="KAK9131582.1"/>
    </source>
</evidence>
<organism evidence="2 3">
    <name type="scientific">Stephania japonica</name>
    <dbReference type="NCBI Taxonomy" id="461633"/>
    <lineage>
        <taxon>Eukaryota</taxon>
        <taxon>Viridiplantae</taxon>
        <taxon>Streptophyta</taxon>
        <taxon>Embryophyta</taxon>
        <taxon>Tracheophyta</taxon>
        <taxon>Spermatophyta</taxon>
        <taxon>Magnoliopsida</taxon>
        <taxon>Ranunculales</taxon>
        <taxon>Menispermaceae</taxon>
        <taxon>Menispermoideae</taxon>
        <taxon>Cissampelideae</taxon>
        <taxon>Stephania</taxon>
    </lineage>
</organism>
<keyword evidence="3" id="KW-1185">Reference proteome</keyword>
<evidence type="ECO:0000256" key="1">
    <source>
        <dbReference type="SAM" id="MobiDB-lite"/>
    </source>
</evidence>
<accession>A0AAP0JEQ4</accession>
<dbReference type="Proteomes" id="UP001417504">
    <property type="component" value="Unassembled WGS sequence"/>
</dbReference>
<reference evidence="2 3" key="1">
    <citation type="submission" date="2024-01" db="EMBL/GenBank/DDBJ databases">
        <title>Genome assemblies of Stephania.</title>
        <authorList>
            <person name="Yang L."/>
        </authorList>
    </citation>
    <scope>NUCLEOTIDE SEQUENCE [LARGE SCALE GENOMIC DNA]</scope>
    <source>
        <strain evidence="2">QJT</strain>
        <tissue evidence="2">Leaf</tissue>
    </source>
</reference>
<proteinExistence type="predicted"/>
<name>A0AAP0JEQ4_9MAGN</name>
<dbReference type="EMBL" id="JBBNAE010000004">
    <property type="protein sequence ID" value="KAK9131582.1"/>
    <property type="molecule type" value="Genomic_DNA"/>
</dbReference>
<dbReference type="AlphaFoldDB" id="A0AAP0JEQ4"/>
<feature type="region of interest" description="Disordered" evidence="1">
    <location>
        <begin position="27"/>
        <end position="55"/>
    </location>
</feature>
<protein>
    <submittedName>
        <fullName evidence="2">Uncharacterized protein</fullName>
    </submittedName>
</protein>
<sequence>MVLFITAHTPLFRPPWDSSDWELRRGRPMGVPTFPETPTRGTHGGFSMSFGLPSY</sequence>
<comment type="caution">
    <text evidence="2">The sequence shown here is derived from an EMBL/GenBank/DDBJ whole genome shotgun (WGS) entry which is preliminary data.</text>
</comment>
<gene>
    <name evidence="2" type="ORF">Sjap_012069</name>
</gene>
<evidence type="ECO:0000313" key="3">
    <source>
        <dbReference type="Proteomes" id="UP001417504"/>
    </source>
</evidence>